<dbReference type="AlphaFoldDB" id="A0A7J9PNW6"/>
<keyword evidence="1" id="KW-1133">Transmembrane helix</keyword>
<dbReference type="EMBL" id="JACDUO010000001">
    <property type="protein sequence ID" value="MBA2864400.1"/>
    <property type="molecule type" value="Genomic_DNA"/>
</dbReference>
<keyword evidence="1" id="KW-0812">Transmembrane</keyword>
<gene>
    <name evidence="2" type="ORF">HNP94_001400</name>
</gene>
<feature type="transmembrane region" description="Helical" evidence="1">
    <location>
        <begin position="238"/>
        <end position="259"/>
    </location>
</feature>
<accession>A0A7J9PNW6</accession>
<feature type="transmembrane region" description="Helical" evidence="1">
    <location>
        <begin position="101"/>
        <end position="125"/>
    </location>
</feature>
<feature type="transmembrane region" description="Helical" evidence="1">
    <location>
        <begin position="44"/>
        <end position="63"/>
    </location>
</feature>
<organism evidence="2 3">
    <name type="scientific">Methanococcus maripaludis</name>
    <name type="common">Methanococcus deltae</name>
    <dbReference type="NCBI Taxonomy" id="39152"/>
    <lineage>
        <taxon>Archaea</taxon>
        <taxon>Methanobacteriati</taxon>
        <taxon>Methanobacteriota</taxon>
        <taxon>Methanomada group</taxon>
        <taxon>Methanococci</taxon>
        <taxon>Methanococcales</taxon>
        <taxon>Methanococcaceae</taxon>
        <taxon>Methanococcus</taxon>
    </lineage>
</organism>
<sequence length="412" mass="48047">MGKKTIFNIILLLIAIIIFLVLAIIFLTIFLLFLPFVLFDSPKLIITGFNVIMNVLSPFIPFLKINIKNKKFETNITELDNESKDNTSKEKFNENYYPKSLIFFTVILFFGIIEYVVINQLIIYYGNSFFAYVPEFLRYAGSLIMQYMSYFDRSDELYGFIISLIKNPSNQTVYYLIIPSAIYSSMLINIKTHKQYFAENNGDLKTKSFIMSLFGLTYIYYPIFILNIFYLLFLGNRLLELIVLIFTKGIVVGILSSMVNQRNRLLNSYTELKNLDDIFDAFSTLNLKKLNELPLNKTNIILYAIMYVSESLLDLTGLYSLIILAVGFYWKFSIISIIILYILQTQAFMMLGILSSTLPKKERIYLKNGEKIYNGYVYDNPGKDHIIILKKDRIMNINRDSILKRTLWLKKS</sequence>
<reference evidence="2 3" key="1">
    <citation type="submission" date="2020-07" db="EMBL/GenBank/DDBJ databases">
        <title>Genomic Encyclopedia of Type Strains, Phase IV (KMG-V): Genome sequencing to study the core and pangenomes of soil and plant-associated prokaryotes.</title>
        <authorList>
            <person name="Whitman W."/>
        </authorList>
    </citation>
    <scope>NUCLEOTIDE SEQUENCE [LARGE SCALE GENOMIC DNA]</scope>
    <source>
        <strain evidence="2 3">C13</strain>
    </source>
</reference>
<feature type="transmembrane region" description="Helical" evidence="1">
    <location>
        <begin position="332"/>
        <end position="354"/>
    </location>
</feature>
<feature type="transmembrane region" description="Helical" evidence="1">
    <location>
        <begin position="300"/>
        <end position="326"/>
    </location>
</feature>
<evidence type="ECO:0000313" key="2">
    <source>
        <dbReference type="EMBL" id="MBA2864400.1"/>
    </source>
</evidence>
<dbReference type="Proteomes" id="UP000567099">
    <property type="component" value="Unassembled WGS sequence"/>
</dbReference>
<protein>
    <submittedName>
        <fullName evidence="2">Putative membrane protein YqjE</fullName>
    </submittedName>
</protein>
<dbReference type="RefSeq" id="WP_181505147.1">
    <property type="nucleotide sequence ID" value="NZ_JACDUO010000001.1"/>
</dbReference>
<keyword evidence="1" id="KW-0472">Membrane</keyword>
<evidence type="ECO:0000256" key="1">
    <source>
        <dbReference type="SAM" id="Phobius"/>
    </source>
</evidence>
<feature type="transmembrane region" description="Helical" evidence="1">
    <location>
        <begin position="173"/>
        <end position="190"/>
    </location>
</feature>
<feature type="transmembrane region" description="Helical" evidence="1">
    <location>
        <begin position="210"/>
        <end position="232"/>
    </location>
</feature>
<evidence type="ECO:0000313" key="3">
    <source>
        <dbReference type="Proteomes" id="UP000567099"/>
    </source>
</evidence>
<comment type="caution">
    <text evidence="2">The sequence shown here is derived from an EMBL/GenBank/DDBJ whole genome shotgun (WGS) entry which is preliminary data.</text>
</comment>
<feature type="transmembrane region" description="Helical" evidence="1">
    <location>
        <begin position="7"/>
        <end position="38"/>
    </location>
</feature>
<name>A0A7J9PNW6_METMI</name>
<proteinExistence type="predicted"/>